<dbReference type="Pfam" id="PF00248">
    <property type="entry name" value="Aldo_ket_red"/>
    <property type="match status" value="1"/>
</dbReference>
<dbReference type="InterPro" id="IPR023210">
    <property type="entry name" value="NADP_OxRdtase_dom"/>
</dbReference>
<feature type="domain" description="NADP-dependent oxidoreductase" evidence="2">
    <location>
        <begin position="19"/>
        <end position="93"/>
    </location>
</feature>
<accession>A0ABD3GA74</accession>
<evidence type="ECO:0000259" key="2">
    <source>
        <dbReference type="Pfam" id="PF00248"/>
    </source>
</evidence>
<dbReference type="PANTHER" id="PTHR43625">
    <property type="entry name" value="AFLATOXIN B1 ALDEHYDE REDUCTASE"/>
    <property type="match status" value="1"/>
</dbReference>
<protein>
    <recommendedName>
        <fullName evidence="2">NADP-dependent oxidoreductase domain-containing protein</fullName>
    </recommendedName>
</protein>
<gene>
    <name evidence="3" type="ORF">R1sor_025998</name>
</gene>
<organism evidence="3 4">
    <name type="scientific">Riccia sorocarpa</name>
    <dbReference type="NCBI Taxonomy" id="122646"/>
    <lineage>
        <taxon>Eukaryota</taxon>
        <taxon>Viridiplantae</taxon>
        <taxon>Streptophyta</taxon>
        <taxon>Embryophyta</taxon>
        <taxon>Marchantiophyta</taxon>
        <taxon>Marchantiopsida</taxon>
        <taxon>Marchantiidae</taxon>
        <taxon>Marchantiales</taxon>
        <taxon>Ricciaceae</taxon>
        <taxon>Riccia</taxon>
    </lineage>
</organism>
<evidence type="ECO:0000256" key="1">
    <source>
        <dbReference type="ARBA" id="ARBA00023002"/>
    </source>
</evidence>
<proteinExistence type="predicted"/>
<keyword evidence="4" id="KW-1185">Reference proteome</keyword>
<evidence type="ECO:0000313" key="3">
    <source>
        <dbReference type="EMBL" id="KAL3676050.1"/>
    </source>
</evidence>
<evidence type="ECO:0000313" key="4">
    <source>
        <dbReference type="Proteomes" id="UP001633002"/>
    </source>
</evidence>
<dbReference type="GO" id="GO:0016491">
    <property type="term" value="F:oxidoreductase activity"/>
    <property type="evidence" value="ECO:0007669"/>
    <property type="project" value="UniProtKB-KW"/>
</dbReference>
<dbReference type="InterPro" id="IPR050791">
    <property type="entry name" value="Aldo-Keto_reductase"/>
</dbReference>
<reference evidence="3 4" key="1">
    <citation type="submission" date="2024-09" db="EMBL/GenBank/DDBJ databases">
        <title>Chromosome-scale assembly of Riccia sorocarpa.</title>
        <authorList>
            <person name="Paukszto L."/>
        </authorList>
    </citation>
    <scope>NUCLEOTIDE SEQUENCE [LARGE SCALE GENOMIC DNA]</scope>
    <source>
        <strain evidence="3">LP-2024</strain>
        <tissue evidence="3">Aerial parts of the thallus</tissue>
    </source>
</reference>
<dbReference type="Gene3D" id="3.20.20.100">
    <property type="entry name" value="NADP-dependent oxidoreductase domain"/>
    <property type="match status" value="1"/>
</dbReference>
<dbReference type="PANTHER" id="PTHR43625:SF40">
    <property type="entry name" value="ALDO-KETO REDUCTASE YAKC [NADP(+)]"/>
    <property type="match status" value="1"/>
</dbReference>
<dbReference type="AlphaFoldDB" id="A0ABD3GA74"/>
<sequence length="93" mass="10696">MPLQQSGIVLIRPNEILVRKHRVDRKVPIEITMREMKKLVDEGNVKYSGLSEDSAVGIRQAHAIHPEDPISAMRIEYSVWARDVHKEIIPTCR</sequence>
<dbReference type="EMBL" id="JBJQOH010000008">
    <property type="protein sequence ID" value="KAL3676050.1"/>
    <property type="molecule type" value="Genomic_DNA"/>
</dbReference>
<name>A0ABD3GA74_9MARC</name>
<comment type="caution">
    <text evidence="3">The sequence shown here is derived from an EMBL/GenBank/DDBJ whole genome shotgun (WGS) entry which is preliminary data.</text>
</comment>
<dbReference type="InterPro" id="IPR036812">
    <property type="entry name" value="NAD(P)_OxRdtase_dom_sf"/>
</dbReference>
<dbReference type="SUPFAM" id="SSF51430">
    <property type="entry name" value="NAD(P)-linked oxidoreductase"/>
    <property type="match status" value="1"/>
</dbReference>
<keyword evidence="1" id="KW-0560">Oxidoreductase</keyword>
<dbReference type="Proteomes" id="UP001633002">
    <property type="component" value="Unassembled WGS sequence"/>
</dbReference>